<proteinExistence type="predicted"/>
<dbReference type="PANTHER" id="PTHR47064">
    <property type="entry name" value="PUTATIVE (AFU_ORTHOLOGUE AFUA_1G08990)-RELATED"/>
    <property type="match status" value="1"/>
</dbReference>
<dbReference type="Gene3D" id="2.120.10.30">
    <property type="entry name" value="TolB, C-terminal domain"/>
    <property type="match status" value="1"/>
</dbReference>
<organism evidence="1 2">
    <name type="scientific">Recurvomyces mirabilis</name>
    <dbReference type="NCBI Taxonomy" id="574656"/>
    <lineage>
        <taxon>Eukaryota</taxon>
        <taxon>Fungi</taxon>
        <taxon>Dikarya</taxon>
        <taxon>Ascomycota</taxon>
        <taxon>Pezizomycotina</taxon>
        <taxon>Dothideomycetes</taxon>
        <taxon>Dothideomycetidae</taxon>
        <taxon>Mycosphaerellales</taxon>
        <taxon>Teratosphaeriaceae</taxon>
        <taxon>Recurvomyces</taxon>
    </lineage>
</organism>
<reference evidence="1" key="1">
    <citation type="submission" date="2023-07" db="EMBL/GenBank/DDBJ databases">
        <title>Black Yeasts Isolated from many extreme environments.</title>
        <authorList>
            <person name="Coleine C."/>
            <person name="Stajich J.E."/>
            <person name="Selbmann L."/>
        </authorList>
    </citation>
    <scope>NUCLEOTIDE SEQUENCE</scope>
    <source>
        <strain evidence="1">CCFEE 5485</strain>
    </source>
</reference>
<protein>
    <recommendedName>
        <fullName evidence="3">SMP-30/Gluconolactonase/LRE-like region domain-containing protein</fullName>
    </recommendedName>
</protein>
<comment type="caution">
    <text evidence="1">The sequence shown here is derived from an EMBL/GenBank/DDBJ whole genome shotgun (WGS) entry which is preliminary data.</text>
</comment>
<sequence length="210" mass="23486">MFTPIKLFPCSASSAPFSLSWTLCPPGLTLIAGTIWEAPSAANVSDIRVEAINERVIQSSFVAYDERFFDIIGSNTTVEQLQGLPFQIHEASCYIPETGQLFFVEWGPPGGINGSHNWQYLLDVRTNNLSRILTVPPTYNVHGCVYQQGKLHFVTDGSLNETGYLATIDPYTLEQTLGLNNYFKRPFISFNDLEMDREGNYYMTDSSSGM</sequence>
<dbReference type="InterPro" id="IPR052988">
    <property type="entry name" value="Oryzine_lactonohydrolase"/>
</dbReference>
<dbReference type="PANTHER" id="PTHR47064:SF2">
    <property type="entry name" value="SMP-30_GLUCONOLACTONASE_LRE-LIKE REGION DOMAIN-CONTAINING PROTEIN-RELATED"/>
    <property type="match status" value="1"/>
</dbReference>
<gene>
    <name evidence="1" type="ORF">LTR78_002376</name>
</gene>
<evidence type="ECO:0008006" key="3">
    <source>
        <dbReference type="Google" id="ProtNLM"/>
    </source>
</evidence>
<dbReference type="EMBL" id="JAUTXT010000006">
    <property type="protein sequence ID" value="KAK3677526.1"/>
    <property type="molecule type" value="Genomic_DNA"/>
</dbReference>
<evidence type="ECO:0000313" key="2">
    <source>
        <dbReference type="Proteomes" id="UP001274830"/>
    </source>
</evidence>
<dbReference type="AlphaFoldDB" id="A0AAE0WSY4"/>
<dbReference type="InterPro" id="IPR011042">
    <property type="entry name" value="6-blade_b-propeller_TolB-like"/>
</dbReference>
<dbReference type="Proteomes" id="UP001274830">
    <property type="component" value="Unassembled WGS sequence"/>
</dbReference>
<accession>A0AAE0WSY4</accession>
<keyword evidence="2" id="KW-1185">Reference proteome</keyword>
<evidence type="ECO:0000313" key="1">
    <source>
        <dbReference type="EMBL" id="KAK3677526.1"/>
    </source>
</evidence>
<dbReference type="SUPFAM" id="SSF63829">
    <property type="entry name" value="Calcium-dependent phosphotriesterase"/>
    <property type="match status" value="1"/>
</dbReference>
<name>A0AAE0WSY4_9PEZI</name>